<organism evidence="2 3">
    <name type="scientific">Panicum miliaceum</name>
    <name type="common">Proso millet</name>
    <name type="synonym">Broomcorn millet</name>
    <dbReference type="NCBI Taxonomy" id="4540"/>
    <lineage>
        <taxon>Eukaryota</taxon>
        <taxon>Viridiplantae</taxon>
        <taxon>Streptophyta</taxon>
        <taxon>Embryophyta</taxon>
        <taxon>Tracheophyta</taxon>
        <taxon>Spermatophyta</taxon>
        <taxon>Magnoliopsida</taxon>
        <taxon>Liliopsida</taxon>
        <taxon>Poales</taxon>
        <taxon>Poaceae</taxon>
        <taxon>PACMAD clade</taxon>
        <taxon>Panicoideae</taxon>
        <taxon>Panicodae</taxon>
        <taxon>Paniceae</taxon>
        <taxon>Panicinae</taxon>
        <taxon>Panicum</taxon>
        <taxon>Panicum sect. Panicum</taxon>
    </lineage>
</organism>
<evidence type="ECO:0000313" key="3">
    <source>
        <dbReference type="Proteomes" id="UP000275267"/>
    </source>
</evidence>
<dbReference type="AlphaFoldDB" id="A0A3L6RQX2"/>
<accession>A0A3L6RQX2</accession>
<dbReference type="Proteomes" id="UP000275267">
    <property type="component" value="Unassembled WGS sequence"/>
</dbReference>
<proteinExistence type="predicted"/>
<dbReference type="STRING" id="4540.A0A3L6RQX2"/>
<feature type="domain" description="DUF7722" evidence="1">
    <location>
        <begin position="5"/>
        <end position="50"/>
    </location>
</feature>
<sequence length="53" mass="6294">MPLHYPRYKRADYEAMPEWRVDCLLGEYGLPVAGDLRAKREFAMGAFLWPDQY</sequence>
<dbReference type="InterPro" id="IPR056139">
    <property type="entry name" value="DUF7722"/>
</dbReference>
<dbReference type="Pfam" id="PF24847">
    <property type="entry name" value="DUF7722"/>
    <property type="match status" value="1"/>
</dbReference>
<dbReference type="EMBL" id="PQIB02000007">
    <property type="protein sequence ID" value="RLN08015.1"/>
    <property type="molecule type" value="Genomic_DNA"/>
</dbReference>
<reference evidence="3" key="1">
    <citation type="journal article" date="2019" name="Nat. Commun.">
        <title>The genome of broomcorn millet.</title>
        <authorList>
            <person name="Zou C."/>
            <person name="Miki D."/>
            <person name="Li D."/>
            <person name="Tang Q."/>
            <person name="Xiao L."/>
            <person name="Rajput S."/>
            <person name="Deng P."/>
            <person name="Jia W."/>
            <person name="Huang R."/>
            <person name="Zhang M."/>
            <person name="Sun Y."/>
            <person name="Hu J."/>
            <person name="Fu X."/>
            <person name="Schnable P.S."/>
            <person name="Li F."/>
            <person name="Zhang H."/>
            <person name="Feng B."/>
            <person name="Zhu X."/>
            <person name="Liu R."/>
            <person name="Schnable J.C."/>
            <person name="Zhu J.-K."/>
            <person name="Zhang H."/>
        </authorList>
    </citation>
    <scope>NUCLEOTIDE SEQUENCE [LARGE SCALE GENOMIC DNA]</scope>
</reference>
<dbReference type="PANTHER" id="PTHR33513">
    <property type="entry name" value="OS06G0523300 PROTEIN"/>
    <property type="match status" value="1"/>
</dbReference>
<gene>
    <name evidence="2" type="ORF">C2845_PM11G18880</name>
</gene>
<dbReference type="PANTHER" id="PTHR33513:SF19">
    <property type="entry name" value="OS02G0258800 PROTEIN"/>
    <property type="match status" value="1"/>
</dbReference>
<name>A0A3L6RQX2_PANMI</name>
<protein>
    <recommendedName>
        <fullName evidence="1">DUF7722 domain-containing protein</fullName>
    </recommendedName>
</protein>
<keyword evidence="3" id="KW-1185">Reference proteome</keyword>
<evidence type="ECO:0000313" key="2">
    <source>
        <dbReference type="EMBL" id="RLN08015.1"/>
    </source>
</evidence>
<comment type="caution">
    <text evidence="2">The sequence shown here is derived from an EMBL/GenBank/DDBJ whole genome shotgun (WGS) entry which is preliminary data.</text>
</comment>
<dbReference type="OrthoDB" id="1932905at2759"/>
<evidence type="ECO:0000259" key="1">
    <source>
        <dbReference type="Pfam" id="PF24847"/>
    </source>
</evidence>